<dbReference type="PANTHER" id="PTHR15191">
    <property type="entry name" value="PROTEIN CBG20567"/>
    <property type="match status" value="1"/>
</dbReference>
<name>A0A7J7V3M4_MYOMY</name>
<evidence type="ECO:0000256" key="5">
    <source>
        <dbReference type="ARBA" id="ARBA00023136"/>
    </source>
</evidence>
<organism evidence="7 8">
    <name type="scientific">Myotis myotis</name>
    <name type="common">Greater mouse-eared bat</name>
    <name type="synonym">Vespertilio myotis</name>
    <dbReference type="NCBI Taxonomy" id="51298"/>
    <lineage>
        <taxon>Eukaryota</taxon>
        <taxon>Metazoa</taxon>
        <taxon>Chordata</taxon>
        <taxon>Craniata</taxon>
        <taxon>Vertebrata</taxon>
        <taxon>Euteleostomi</taxon>
        <taxon>Mammalia</taxon>
        <taxon>Eutheria</taxon>
        <taxon>Laurasiatheria</taxon>
        <taxon>Chiroptera</taxon>
        <taxon>Yangochiroptera</taxon>
        <taxon>Vespertilionidae</taxon>
        <taxon>Myotis</taxon>
    </lineage>
</organism>
<evidence type="ECO:0000256" key="1">
    <source>
        <dbReference type="ARBA" id="ARBA00004479"/>
    </source>
</evidence>
<evidence type="ECO:0000256" key="6">
    <source>
        <dbReference type="SAM" id="Phobius"/>
    </source>
</evidence>
<dbReference type="EMBL" id="JABWUV010000011">
    <property type="protein sequence ID" value="KAF6319739.1"/>
    <property type="molecule type" value="Genomic_DNA"/>
</dbReference>
<protein>
    <recommendedName>
        <fullName evidence="9">PTTG1 interacting protein</fullName>
    </recommendedName>
</protein>
<evidence type="ECO:0000256" key="3">
    <source>
        <dbReference type="ARBA" id="ARBA00022729"/>
    </source>
</evidence>
<accession>A0A7J7V3M4</accession>
<sequence length="159" mass="18469">MCWLRAWGQILLPVFLSLLLIQLLISFSEKGFSQISRHKGKQRPKSADNEGCASNKNCHLCIRDRKCFWCSGENVCKKFCFSNRGCQLSSSFWLSCKVDLFGFLMLLLIAILIISFIWYCCLLHYYLQLYVHFILCKNALGDNIIEENTKLVIRNVLPF</sequence>
<dbReference type="AlphaFoldDB" id="A0A7J7V3M4"/>
<keyword evidence="5 6" id="KW-0472">Membrane</keyword>
<gene>
    <name evidence="7" type="ORF">mMyoMyo1_008478</name>
</gene>
<comment type="subcellular location">
    <subcellularLocation>
        <location evidence="1">Membrane</location>
        <topology evidence="1">Single-pass type I membrane protein</topology>
    </subcellularLocation>
</comment>
<proteinExistence type="predicted"/>
<dbReference type="InterPro" id="IPR052304">
    <property type="entry name" value="PTTG1IP"/>
</dbReference>
<dbReference type="GO" id="GO:0005737">
    <property type="term" value="C:cytoplasm"/>
    <property type="evidence" value="ECO:0007669"/>
    <property type="project" value="TreeGrafter"/>
</dbReference>
<keyword evidence="8" id="KW-1185">Reference proteome</keyword>
<feature type="transmembrane region" description="Helical" evidence="6">
    <location>
        <begin position="6"/>
        <end position="27"/>
    </location>
</feature>
<dbReference type="Proteomes" id="UP000527355">
    <property type="component" value="Unassembled WGS sequence"/>
</dbReference>
<dbReference type="PANTHER" id="PTHR15191:SF14">
    <property type="entry name" value="PITUITARY TUMOR-TRANSFORMING GENE 1 PROTEIN-INTERACTING PROTEIN"/>
    <property type="match status" value="1"/>
</dbReference>
<evidence type="ECO:0000313" key="7">
    <source>
        <dbReference type="EMBL" id="KAF6319739.1"/>
    </source>
</evidence>
<evidence type="ECO:0000313" key="8">
    <source>
        <dbReference type="Proteomes" id="UP000527355"/>
    </source>
</evidence>
<dbReference type="GO" id="GO:0006606">
    <property type="term" value="P:protein import into nucleus"/>
    <property type="evidence" value="ECO:0007669"/>
    <property type="project" value="TreeGrafter"/>
</dbReference>
<keyword evidence="3" id="KW-0732">Signal</keyword>
<comment type="caution">
    <text evidence="7">The sequence shown here is derived from an EMBL/GenBank/DDBJ whole genome shotgun (WGS) entry which is preliminary data.</text>
</comment>
<dbReference type="GO" id="GO:0005634">
    <property type="term" value="C:nucleus"/>
    <property type="evidence" value="ECO:0007669"/>
    <property type="project" value="TreeGrafter"/>
</dbReference>
<keyword evidence="4 6" id="KW-1133">Transmembrane helix</keyword>
<evidence type="ECO:0000256" key="4">
    <source>
        <dbReference type="ARBA" id="ARBA00022989"/>
    </source>
</evidence>
<dbReference type="GO" id="GO:0016020">
    <property type="term" value="C:membrane"/>
    <property type="evidence" value="ECO:0007669"/>
    <property type="project" value="UniProtKB-SubCell"/>
</dbReference>
<feature type="transmembrane region" description="Helical" evidence="6">
    <location>
        <begin position="100"/>
        <end position="127"/>
    </location>
</feature>
<evidence type="ECO:0000256" key="2">
    <source>
        <dbReference type="ARBA" id="ARBA00022692"/>
    </source>
</evidence>
<keyword evidence="2 6" id="KW-0812">Transmembrane</keyword>
<evidence type="ECO:0008006" key="9">
    <source>
        <dbReference type="Google" id="ProtNLM"/>
    </source>
</evidence>
<reference evidence="7 8" key="1">
    <citation type="journal article" date="2020" name="Nature">
        <title>Six reference-quality genomes reveal evolution of bat adaptations.</title>
        <authorList>
            <person name="Jebb D."/>
            <person name="Huang Z."/>
            <person name="Pippel M."/>
            <person name="Hughes G.M."/>
            <person name="Lavrichenko K."/>
            <person name="Devanna P."/>
            <person name="Winkler S."/>
            <person name="Jermiin L.S."/>
            <person name="Skirmuntt E.C."/>
            <person name="Katzourakis A."/>
            <person name="Burkitt-Gray L."/>
            <person name="Ray D.A."/>
            <person name="Sullivan K.A.M."/>
            <person name="Roscito J.G."/>
            <person name="Kirilenko B.M."/>
            <person name="Davalos L.M."/>
            <person name="Corthals A.P."/>
            <person name="Power M.L."/>
            <person name="Jones G."/>
            <person name="Ransome R.D."/>
            <person name="Dechmann D.K.N."/>
            <person name="Locatelli A.G."/>
            <person name="Puechmaille S.J."/>
            <person name="Fedrigo O."/>
            <person name="Jarvis E.D."/>
            <person name="Hiller M."/>
            <person name="Vernes S.C."/>
            <person name="Myers E.W."/>
            <person name="Teeling E.C."/>
        </authorList>
    </citation>
    <scope>NUCLEOTIDE SEQUENCE [LARGE SCALE GENOMIC DNA]</scope>
    <source>
        <strain evidence="7">MMyoMyo1</strain>
        <tissue evidence="7">Flight muscle</tissue>
    </source>
</reference>